<dbReference type="RefSeq" id="WP_179789761.1">
    <property type="nucleotide sequence ID" value="NZ_BAAARR010000005.1"/>
</dbReference>
<sequence length="629" mass="68269">MHSTDDGRASWHWQAPGVVLSVDPGTLAGSIQNPAGTNRWTFGGIDMPGGAHHETVRLESCEALDRGCRAVLRLGGLVVTVEIALADGPSGVTFSLTPTADAELTSPLRYPPALRADGTPVVELALPLKTTNGIVYQPSPGDGLDFTFDVAGGNTVGLSMPFWSASTPNGGLLATFADQDDVELTVTSAADSGAEVAVGWTASLGSLRYPRRVTYTLLDEPGYVAAASAYRQSVVAAGRFRSLADKIAERPAVGGIVGAPYFSTGYLPFSRRKLDQVLAGLRDIGYRSGLLGPIDFLQWDAGPWLNDYQPFISAPDFAAPIAEAGFTPFAWLYLEDILDFDPSFDPGMLAVDRDGRVPQGWVNRDYRYARLCDTVIAQHGRRLRKRAGTFAGLHFDTTTSKALMECWSSEHPMSRSTDREARRDWLAEVAGWGHLIGSEGGCDWAFDVMDFCSNNPRRDLETCFPAPARHVPLQGLVYHDSVVSYCWEYDPYNRSYWGGDWSRAKILYDVMCGNPPTVSPVLGYFPVIGAAEVAVSSSWVTWEDPETQRLLREALPVAHLHERTALQPMLSHAFLDDAGTVSRTTYADGTEVVVNTGQKPYDDGEVELTGSAYRIDGRLTHVGGHHGSA</sequence>
<gene>
    <name evidence="1" type="ORF">F4554_004957</name>
</gene>
<dbReference type="Proteomes" id="UP000579605">
    <property type="component" value="Unassembled WGS sequence"/>
</dbReference>
<proteinExistence type="predicted"/>
<protein>
    <submittedName>
        <fullName evidence="1">Uncharacterized protein</fullName>
    </submittedName>
</protein>
<evidence type="ECO:0000313" key="2">
    <source>
        <dbReference type="Proteomes" id="UP000579605"/>
    </source>
</evidence>
<keyword evidence="2" id="KW-1185">Reference proteome</keyword>
<dbReference type="AlphaFoldDB" id="A0A852ZSC9"/>
<name>A0A852ZSC9_9ACTN</name>
<reference evidence="1 2" key="1">
    <citation type="submission" date="2020-07" db="EMBL/GenBank/DDBJ databases">
        <title>Sequencing the genomes of 1000 actinobacteria strains.</title>
        <authorList>
            <person name="Klenk H.-P."/>
        </authorList>
    </citation>
    <scope>NUCLEOTIDE SEQUENCE [LARGE SCALE GENOMIC DNA]</scope>
    <source>
        <strain evidence="1 2">DSM 18448</strain>
    </source>
</reference>
<dbReference type="EMBL" id="JACBZH010000001">
    <property type="protein sequence ID" value="NYH92319.1"/>
    <property type="molecule type" value="Genomic_DNA"/>
</dbReference>
<organism evidence="1 2">
    <name type="scientific">Actinopolymorpha rutila</name>
    <dbReference type="NCBI Taxonomy" id="446787"/>
    <lineage>
        <taxon>Bacteria</taxon>
        <taxon>Bacillati</taxon>
        <taxon>Actinomycetota</taxon>
        <taxon>Actinomycetes</taxon>
        <taxon>Propionibacteriales</taxon>
        <taxon>Actinopolymorphaceae</taxon>
        <taxon>Actinopolymorpha</taxon>
    </lineage>
</organism>
<evidence type="ECO:0000313" key="1">
    <source>
        <dbReference type="EMBL" id="NYH92319.1"/>
    </source>
</evidence>
<accession>A0A852ZSC9</accession>
<comment type="caution">
    <text evidence="1">The sequence shown here is derived from an EMBL/GenBank/DDBJ whole genome shotgun (WGS) entry which is preliminary data.</text>
</comment>